<dbReference type="PANTHER" id="PTHR13105">
    <property type="entry name" value="MYELOID LEUKEMIA FACTOR"/>
    <property type="match status" value="1"/>
</dbReference>
<comment type="similarity">
    <text evidence="2">Belongs to the MLF family.</text>
</comment>
<protein>
    <recommendedName>
        <fullName evidence="8">Myeloid leukemia factor</fullName>
    </recommendedName>
</protein>
<evidence type="ECO:0000256" key="4">
    <source>
        <dbReference type="ARBA" id="ARBA00022553"/>
    </source>
</evidence>
<accession>A0ABP0G8R3</accession>
<evidence type="ECO:0000256" key="3">
    <source>
        <dbReference type="ARBA" id="ARBA00022490"/>
    </source>
</evidence>
<evidence type="ECO:0000313" key="7">
    <source>
        <dbReference type="Proteomes" id="UP001642483"/>
    </source>
</evidence>
<keyword evidence="3" id="KW-0963">Cytoplasm</keyword>
<proteinExistence type="inferred from homology"/>
<feature type="compositionally biased region" description="Basic and acidic residues" evidence="5">
    <location>
        <begin position="125"/>
        <end position="134"/>
    </location>
</feature>
<evidence type="ECO:0000256" key="1">
    <source>
        <dbReference type="ARBA" id="ARBA00004496"/>
    </source>
</evidence>
<evidence type="ECO:0008006" key="8">
    <source>
        <dbReference type="Google" id="ProtNLM"/>
    </source>
</evidence>
<feature type="region of interest" description="Disordered" evidence="5">
    <location>
        <begin position="115"/>
        <end position="139"/>
    </location>
</feature>
<organism evidence="6 7">
    <name type="scientific">Clavelina lepadiformis</name>
    <name type="common">Light-bulb sea squirt</name>
    <name type="synonym">Ascidia lepadiformis</name>
    <dbReference type="NCBI Taxonomy" id="159417"/>
    <lineage>
        <taxon>Eukaryota</taxon>
        <taxon>Metazoa</taxon>
        <taxon>Chordata</taxon>
        <taxon>Tunicata</taxon>
        <taxon>Ascidiacea</taxon>
        <taxon>Aplousobranchia</taxon>
        <taxon>Clavelinidae</taxon>
        <taxon>Clavelina</taxon>
    </lineage>
</organism>
<keyword evidence="4" id="KW-0597">Phosphoprotein</keyword>
<reference evidence="6 7" key="1">
    <citation type="submission" date="2024-02" db="EMBL/GenBank/DDBJ databases">
        <authorList>
            <person name="Daric V."/>
            <person name="Darras S."/>
        </authorList>
    </citation>
    <scope>NUCLEOTIDE SEQUENCE [LARGE SCALE GENOMIC DNA]</scope>
</reference>
<comment type="subcellular location">
    <subcellularLocation>
        <location evidence="1">Cytoplasm</location>
    </subcellularLocation>
</comment>
<dbReference type="EMBL" id="CAWYQH010000103">
    <property type="protein sequence ID" value="CAK8687014.1"/>
    <property type="molecule type" value="Genomic_DNA"/>
</dbReference>
<comment type="caution">
    <text evidence="6">The sequence shown here is derived from an EMBL/GenBank/DDBJ whole genome shotgun (WGS) entry which is preliminary data.</text>
</comment>
<evidence type="ECO:0000256" key="2">
    <source>
        <dbReference type="ARBA" id="ARBA00008332"/>
    </source>
</evidence>
<feature type="region of interest" description="Disordered" evidence="5">
    <location>
        <begin position="181"/>
        <end position="246"/>
    </location>
</feature>
<evidence type="ECO:0000256" key="5">
    <source>
        <dbReference type="SAM" id="MobiDB-lite"/>
    </source>
</evidence>
<dbReference type="Pfam" id="PF10248">
    <property type="entry name" value="Mlf1IP"/>
    <property type="match status" value="1"/>
</dbReference>
<dbReference type="Proteomes" id="UP001642483">
    <property type="component" value="Unassembled WGS sequence"/>
</dbReference>
<sequence>MFRPIFDDDPFFRDPMQDIHRMMGQTMDMSMGRNYMSAGRRHTEPTMALSPFGMMSPFGFGGMGSMFDRMNPLMNNIPGSMQMMSSSQGMPGSSFQSSYTSISYGGNGQPQVYQATSSTRVGQDGVKETQKSERNSASGVHKMAIGHHIGDRGHVIEKSVNKNTGDKEESQEFINIEEEQADEFDHEWKQKTRSHQPHHRSVAYHSVGRHSPYSSHHRHAPAAIEYHQRPPSSSSSHRQQRRRDQS</sequence>
<feature type="compositionally biased region" description="Basic residues" evidence="5">
    <location>
        <begin position="191"/>
        <end position="202"/>
    </location>
</feature>
<keyword evidence="7" id="KW-1185">Reference proteome</keyword>
<gene>
    <name evidence="6" type="ORF">CVLEPA_LOCUS19046</name>
</gene>
<evidence type="ECO:0000313" key="6">
    <source>
        <dbReference type="EMBL" id="CAK8687014.1"/>
    </source>
</evidence>
<dbReference type="InterPro" id="IPR019376">
    <property type="entry name" value="Myeloid_leukemia_factor"/>
</dbReference>
<name>A0ABP0G8R3_CLALP</name>